<dbReference type="EMBL" id="BAAAZN010000014">
    <property type="protein sequence ID" value="GAA3567764.1"/>
    <property type="molecule type" value="Genomic_DNA"/>
</dbReference>
<evidence type="ECO:0000313" key="5">
    <source>
        <dbReference type="EMBL" id="GAA3567764.1"/>
    </source>
</evidence>
<keyword evidence="6" id="KW-1185">Reference proteome</keyword>
<dbReference type="InterPro" id="IPR036291">
    <property type="entry name" value="NAD(P)-bd_dom_sf"/>
</dbReference>
<proteinExistence type="predicted"/>
<feature type="domain" description="Alcohol dehydrogenase-like C-terminal" evidence="3">
    <location>
        <begin position="188"/>
        <end position="313"/>
    </location>
</feature>
<accession>A0ABP6XJI8</accession>
<dbReference type="Proteomes" id="UP001500689">
    <property type="component" value="Unassembled WGS sequence"/>
</dbReference>
<dbReference type="Pfam" id="PF08240">
    <property type="entry name" value="ADH_N"/>
    <property type="match status" value="1"/>
</dbReference>
<evidence type="ECO:0000313" key="6">
    <source>
        <dbReference type="Proteomes" id="UP001500689"/>
    </source>
</evidence>
<evidence type="ECO:0000259" key="4">
    <source>
        <dbReference type="Pfam" id="PF08240"/>
    </source>
</evidence>
<gene>
    <name evidence="5" type="ORF">GCM10022222_59620</name>
</gene>
<evidence type="ECO:0000256" key="2">
    <source>
        <dbReference type="ARBA" id="ARBA00023002"/>
    </source>
</evidence>
<dbReference type="InterPro" id="IPR050129">
    <property type="entry name" value="Zn_alcohol_dh"/>
</dbReference>
<dbReference type="SUPFAM" id="SSF50129">
    <property type="entry name" value="GroES-like"/>
    <property type="match status" value="1"/>
</dbReference>
<protein>
    <submittedName>
        <fullName evidence="5">Zn-dependent oxidoreductase</fullName>
    </submittedName>
</protein>
<dbReference type="InterPro" id="IPR013154">
    <property type="entry name" value="ADH-like_N"/>
</dbReference>
<dbReference type="Gene3D" id="3.90.180.10">
    <property type="entry name" value="Medium-chain alcohol dehydrogenases, catalytic domain"/>
    <property type="match status" value="1"/>
</dbReference>
<evidence type="ECO:0000256" key="1">
    <source>
        <dbReference type="ARBA" id="ARBA00001947"/>
    </source>
</evidence>
<dbReference type="RefSeq" id="WP_344865734.1">
    <property type="nucleotide sequence ID" value="NZ_BAAAZN010000014.1"/>
</dbReference>
<keyword evidence="2" id="KW-0560">Oxidoreductase</keyword>
<dbReference type="Gene3D" id="3.40.50.720">
    <property type="entry name" value="NAD(P)-binding Rossmann-like Domain"/>
    <property type="match status" value="1"/>
</dbReference>
<evidence type="ECO:0000259" key="3">
    <source>
        <dbReference type="Pfam" id="PF00107"/>
    </source>
</evidence>
<sequence length="370" mass="38014">MTGENGRPATMRAALLLAAGRMEVREIPVPEPAEGEVLLRITGAGLCGSDAALFTQGMAAFPPDRRGELPLVISHEFAGEVVELGRSVDGLHLGEVVACGAGISCGACRACTAGRTNLCEEYRTLGAHFNGGLAQYCAVPASVCVPASPLGASGDDVALAQPMAVASHALSRAHVTAADRVLVIGCGGIGAFAVWAAKSLGVHVSATDLRPDRLGVAAALGADWTFDGSTTSVQQAVAQGWGWNVVIETTGAQSALDLAISGARPGARIVQLGLHHQPRALPLKSLTLNEVDIIASYAHVCAQDLPRALSLLATRPQGWADIAPTVSTLSDVVEDALVPLATGDAGRIKALVDPFAVSTRPYSREKGDQS</sequence>
<feature type="domain" description="Alcohol dehydrogenase-like N-terminal" evidence="4">
    <location>
        <begin position="34"/>
        <end position="147"/>
    </location>
</feature>
<reference evidence="6" key="1">
    <citation type="journal article" date="2019" name="Int. J. Syst. Evol. Microbiol.">
        <title>The Global Catalogue of Microorganisms (GCM) 10K type strain sequencing project: providing services to taxonomists for standard genome sequencing and annotation.</title>
        <authorList>
            <consortium name="The Broad Institute Genomics Platform"/>
            <consortium name="The Broad Institute Genome Sequencing Center for Infectious Disease"/>
            <person name="Wu L."/>
            <person name="Ma J."/>
        </authorList>
    </citation>
    <scope>NUCLEOTIDE SEQUENCE [LARGE SCALE GENOMIC DNA]</scope>
    <source>
        <strain evidence="6">JCM 16898</strain>
    </source>
</reference>
<dbReference type="SUPFAM" id="SSF51735">
    <property type="entry name" value="NAD(P)-binding Rossmann-fold domains"/>
    <property type="match status" value="1"/>
</dbReference>
<dbReference type="InterPro" id="IPR011032">
    <property type="entry name" value="GroES-like_sf"/>
</dbReference>
<dbReference type="InterPro" id="IPR013149">
    <property type="entry name" value="ADH-like_C"/>
</dbReference>
<dbReference type="PANTHER" id="PTHR43401:SF2">
    <property type="entry name" value="L-THREONINE 3-DEHYDROGENASE"/>
    <property type="match status" value="1"/>
</dbReference>
<comment type="cofactor">
    <cofactor evidence="1">
        <name>Zn(2+)</name>
        <dbReference type="ChEBI" id="CHEBI:29105"/>
    </cofactor>
</comment>
<organism evidence="5 6">
    <name type="scientific">Amycolatopsis ultiminotia</name>
    <dbReference type="NCBI Taxonomy" id="543629"/>
    <lineage>
        <taxon>Bacteria</taxon>
        <taxon>Bacillati</taxon>
        <taxon>Actinomycetota</taxon>
        <taxon>Actinomycetes</taxon>
        <taxon>Pseudonocardiales</taxon>
        <taxon>Pseudonocardiaceae</taxon>
        <taxon>Amycolatopsis</taxon>
    </lineage>
</organism>
<comment type="caution">
    <text evidence="5">The sequence shown here is derived from an EMBL/GenBank/DDBJ whole genome shotgun (WGS) entry which is preliminary data.</text>
</comment>
<dbReference type="Pfam" id="PF00107">
    <property type="entry name" value="ADH_zinc_N"/>
    <property type="match status" value="1"/>
</dbReference>
<name>A0ABP6XJI8_9PSEU</name>
<dbReference type="PANTHER" id="PTHR43401">
    <property type="entry name" value="L-THREONINE 3-DEHYDROGENASE"/>
    <property type="match status" value="1"/>
</dbReference>